<dbReference type="EMBL" id="WIGN01000831">
    <property type="protein sequence ID" value="KAF6783219.1"/>
    <property type="molecule type" value="Genomic_DNA"/>
</dbReference>
<comment type="caution">
    <text evidence="1">The sequence shown here is derived from an EMBL/GenBank/DDBJ whole genome shotgun (WGS) entry which is preliminary data.</text>
</comment>
<protein>
    <submittedName>
        <fullName evidence="1">Uncharacterized protein</fullName>
    </submittedName>
</protein>
<reference evidence="1 2" key="1">
    <citation type="journal article" date="2020" name="Phytopathology">
        <title>Genome Sequence Resources of Colletotrichum truncatum, C. plurivorum, C. musicola, and C. sojae: Four Species Pathogenic to Soybean (Glycine max).</title>
        <authorList>
            <person name="Rogerio F."/>
            <person name="Boufleur T.R."/>
            <person name="Ciampi-Guillardi M."/>
            <person name="Sukno S.A."/>
            <person name="Thon M.R."/>
            <person name="Massola Junior N.S."/>
            <person name="Baroncelli R."/>
        </authorList>
    </citation>
    <scope>NUCLEOTIDE SEQUENCE [LARGE SCALE GENOMIC DNA]</scope>
    <source>
        <strain evidence="1 2">LFN0009</strain>
    </source>
</reference>
<organism evidence="1 2">
    <name type="scientific">Colletotrichum sojae</name>
    <dbReference type="NCBI Taxonomy" id="2175907"/>
    <lineage>
        <taxon>Eukaryota</taxon>
        <taxon>Fungi</taxon>
        <taxon>Dikarya</taxon>
        <taxon>Ascomycota</taxon>
        <taxon>Pezizomycotina</taxon>
        <taxon>Sordariomycetes</taxon>
        <taxon>Hypocreomycetidae</taxon>
        <taxon>Glomerellales</taxon>
        <taxon>Glomerellaceae</taxon>
        <taxon>Colletotrichum</taxon>
        <taxon>Colletotrichum orchidearum species complex</taxon>
    </lineage>
</organism>
<name>A0A8H6ILN0_9PEZI</name>
<gene>
    <name evidence="1" type="ORF">CSOJ01_15916</name>
</gene>
<proteinExistence type="predicted"/>
<dbReference type="AlphaFoldDB" id="A0A8H6ILN0"/>
<evidence type="ECO:0000313" key="1">
    <source>
        <dbReference type="EMBL" id="KAF6783219.1"/>
    </source>
</evidence>
<evidence type="ECO:0000313" key="2">
    <source>
        <dbReference type="Proteomes" id="UP000652219"/>
    </source>
</evidence>
<dbReference type="Proteomes" id="UP000652219">
    <property type="component" value="Unassembled WGS sequence"/>
</dbReference>
<sequence length="28" mass="3308">MDDSTDIAATMWLRCGRITRRPKVARMR</sequence>
<accession>A0A8H6ILN0</accession>
<keyword evidence="2" id="KW-1185">Reference proteome</keyword>